<dbReference type="PANTHER" id="PTHR38011">
    <property type="entry name" value="DIHYDROFOLATE REDUCTASE FAMILY PROTEIN (AFU_ORTHOLOGUE AFUA_8G06820)"/>
    <property type="match status" value="1"/>
</dbReference>
<dbReference type="Proteomes" id="UP000317835">
    <property type="component" value="Chromosome"/>
</dbReference>
<protein>
    <submittedName>
        <fullName evidence="2">Dihydrofolate reductase</fullName>
        <ecNumber evidence="2">1.5.1.3</ecNumber>
    </submittedName>
</protein>
<dbReference type="EC" id="1.5.1.3" evidence="2"/>
<sequence length="174" mass="19234">MRKVTFGGANSLDNFLARPDHSVDWLLWGEEVAAVMADYWKTIDTVLMGRKTYEVAARSGQGAGHPNVATYVFSRTLPEGSHGGITVIRQDAAEFVRILKGRDGGDICLMGGGELARSLFEARLIDEIGFNIHPVLLGSGIPLFQPMSRQIDLELRECRAFKNGCVYVTYRVKD</sequence>
<organism evidence="2 3">
    <name type="scientific">Tautonia plasticadhaerens</name>
    <dbReference type="NCBI Taxonomy" id="2527974"/>
    <lineage>
        <taxon>Bacteria</taxon>
        <taxon>Pseudomonadati</taxon>
        <taxon>Planctomycetota</taxon>
        <taxon>Planctomycetia</taxon>
        <taxon>Isosphaerales</taxon>
        <taxon>Isosphaeraceae</taxon>
        <taxon>Tautonia</taxon>
    </lineage>
</organism>
<feature type="domain" description="Bacterial bifunctional deaminase-reductase C-terminal" evidence="1">
    <location>
        <begin position="3"/>
        <end position="166"/>
    </location>
</feature>
<dbReference type="InterPro" id="IPR002734">
    <property type="entry name" value="RibDG_C"/>
</dbReference>
<dbReference type="SUPFAM" id="SSF53597">
    <property type="entry name" value="Dihydrofolate reductase-like"/>
    <property type="match status" value="1"/>
</dbReference>
<dbReference type="InterPro" id="IPR050765">
    <property type="entry name" value="Riboflavin_Biosynth_HTPR"/>
</dbReference>
<dbReference type="Gene3D" id="3.40.430.10">
    <property type="entry name" value="Dihydrofolate Reductase, subunit A"/>
    <property type="match status" value="1"/>
</dbReference>
<dbReference type="PANTHER" id="PTHR38011:SF11">
    <property type="entry name" value="2,5-DIAMINO-6-RIBOSYLAMINO-4(3H)-PYRIMIDINONE 5'-PHOSPHATE REDUCTASE"/>
    <property type="match status" value="1"/>
</dbReference>
<dbReference type="GO" id="GO:0004146">
    <property type="term" value="F:dihydrofolate reductase activity"/>
    <property type="evidence" value="ECO:0007669"/>
    <property type="project" value="UniProtKB-EC"/>
</dbReference>
<dbReference type="KEGG" id="tpla:ElP_32530"/>
<reference evidence="2 3" key="1">
    <citation type="submission" date="2019-02" db="EMBL/GenBank/DDBJ databases">
        <title>Deep-cultivation of Planctomycetes and their phenomic and genomic characterization uncovers novel biology.</title>
        <authorList>
            <person name="Wiegand S."/>
            <person name="Jogler M."/>
            <person name="Boedeker C."/>
            <person name="Pinto D."/>
            <person name="Vollmers J."/>
            <person name="Rivas-Marin E."/>
            <person name="Kohn T."/>
            <person name="Peeters S.H."/>
            <person name="Heuer A."/>
            <person name="Rast P."/>
            <person name="Oberbeckmann S."/>
            <person name="Bunk B."/>
            <person name="Jeske O."/>
            <person name="Meyerdierks A."/>
            <person name="Storesund J.E."/>
            <person name="Kallscheuer N."/>
            <person name="Luecker S."/>
            <person name="Lage O.M."/>
            <person name="Pohl T."/>
            <person name="Merkel B.J."/>
            <person name="Hornburger P."/>
            <person name="Mueller R.-W."/>
            <person name="Bruemmer F."/>
            <person name="Labrenz M."/>
            <person name="Spormann A.M."/>
            <person name="Op den Camp H."/>
            <person name="Overmann J."/>
            <person name="Amann R."/>
            <person name="Jetten M.S.M."/>
            <person name="Mascher T."/>
            <person name="Medema M.H."/>
            <person name="Devos D.P."/>
            <person name="Kaster A.-K."/>
            <person name="Ovreas L."/>
            <person name="Rohde M."/>
            <person name="Galperin M.Y."/>
            <person name="Jogler C."/>
        </authorList>
    </citation>
    <scope>NUCLEOTIDE SEQUENCE [LARGE SCALE GENOMIC DNA]</scope>
    <source>
        <strain evidence="2 3">ElP</strain>
    </source>
</reference>
<proteinExistence type="predicted"/>
<dbReference type="OrthoDB" id="195113at2"/>
<name>A0A518H3E4_9BACT</name>
<keyword evidence="2" id="KW-0560">Oxidoreductase</keyword>
<dbReference type="GO" id="GO:0008703">
    <property type="term" value="F:5-amino-6-(5-phosphoribosylamino)uracil reductase activity"/>
    <property type="evidence" value="ECO:0007669"/>
    <property type="project" value="InterPro"/>
</dbReference>
<evidence type="ECO:0000259" key="1">
    <source>
        <dbReference type="Pfam" id="PF01872"/>
    </source>
</evidence>
<evidence type="ECO:0000313" key="3">
    <source>
        <dbReference type="Proteomes" id="UP000317835"/>
    </source>
</evidence>
<evidence type="ECO:0000313" key="2">
    <source>
        <dbReference type="EMBL" id="QDV35350.1"/>
    </source>
</evidence>
<gene>
    <name evidence="2" type="primary">folA_1</name>
    <name evidence="2" type="ORF">ElP_32530</name>
</gene>
<keyword evidence="3" id="KW-1185">Reference proteome</keyword>
<dbReference type="EMBL" id="CP036426">
    <property type="protein sequence ID" value="QDV35350.1"/>
    <property type="molecule type" value="Genomic_DNA"/>
</dbReference>
<dbReference type="AlphaFoldDB" id="A0A518H3E4"/>
<dbReference type="InterPro" id="IPR024072">
    <property type="entry name" value="DHFR-like_dom_sf"/>
</dbReference>
<accession>A0A518H3E4</accession>
<dbReference type="RefSeq" id="WP_145270890.1">
    <property type="nucleotide sequence ID" value="NZ_CP036426.1"/>
</dbReference>
<dbReference type="Pfam" id="PF01872">
    <property type="entry name" value="RibD_C"/>
    <property type="match status" value="1"/>
</dbReference>
<dbReference type="GO" id="GO:0009231">
    <property type="term" value="P:riboflavin biosynthetic process"/>
    <property type="evidence" value="ECO:0007669"/>
    <property type="project" value="InterPro"/>
</dbReference>